<feature type="region of interest" description="Disordered" evidence="1">
    <location>
        <begin position="35"/>
        <end position="55"/>
    </location>
</feature>
<name>A0ABQ5TMG2_9BACI</name>
<accession>A0ABQ5TMG2</accession>
<dbReference type="Proteomes" id="UP001275436">
    <property type="component" value="Unassembled WGS sequence"/>
</dbReference>
<gene>
    <name evidence="2" type="ORF">MACH08_30440</name>
</gene>
<proteinExistence type="predicted"/>
<evidence type="ECO:0000256" key="1">
    <source>
        <dbReference type="SAM" id="MobiDB-lite"/>
    </source>
</evidence>
<reference evidence="2 3" key="1">
    <citation type="submission" date="2023-02" db="EMBL/GenBank/DDBJ databases">
        <title>Oceanobacillus kimchii IFOP_LL358 isolated form Alexandrium catenella lab strain.</title>
        <authorList>
            <person name="Gajardo G."/>
            <person name="Ueki S."/>
            <person name="Maruyama F."/>
        </authorList>
    </citation>
    <scope>NUCLEOTIDE SEQUENCE [LARGE SCALE GENOMIC DNA]</scope>
    <source>
        <strain evidence="2 3">IFOP_LL358</strain>
    </source>
</reference>
<evidence type="ECO:0000313" key="2">
    <source>
        <dbReference type="EMBL" id="GLO67260.1"/>
    </source>
</evidence>
<dbReference type="RefSeq" id="WP_168156637.1">
    <property type="nucleotide sequence ID" value="NZ_BSKO01000001.1"/>
</dbReference>
<dbReference type="EMBL" id="BSKO01000001">
    <property type="protein sequence ID" value="GLO67260.1"/>
    <property type="molecule type" value="Genomic_DNA"/>
</dbReference>
<organism evidence="2 3">
    <name type="scientific">Oceanobacillus kimchii</name>
    <dbReference type="NCBI Taxonomy" id="746691"/>
    <lineage>
        <taxon>Bacteria</taxon>
        <taxon>Bacillati</taxon>
        <taxon>Bacillota</taxon>
        <taxon>Bacilli</taxon>
        <taxon>Bacillales</taxon>
        <taxon>Bacillaceae</taxon>
        <taxon>Oceanobacillus</taxon>
    </lineage>
</organism>
<sequence>MKKINYLLGIVFLLTVMVIVPGYVGAEKFDLMSSTYQPTEEEHPDPSEEEHPDPS</sequence>
<evidence type="ECO:0000313" key="3">
    <source>
        <dbReference type="Proteomes" id="UP001275436"/>
    </source>
</evidence>
<comment type="caution">
    <text evidence="2">The sequence shown here is derived from an EMBL/GenBank/DDBJ whole genome shotgun (WGS) entry which is preliminary data.</text>
</comment>
<protein>
    <submittedName>
        <fullName evidence="2">Uncharacterized protein</fullName>
    </submittedName>
</protein>
<keyword evidence="3" id="KW-1185">Reference proteome</keyword>